<dbReference type="KEGG" id="rha:RHA1_ro10304"/>
<dbReference type="EMBL" id="CP000433">
    <property type="protein sequence ID" value="ABH00493.1"/>
    <property type="molecule type" value="Genomic_DNA"/>
</dbReference>
<organism evidence="2 3">
    <name type="scientific">Rhodococcus jostii (strain RHA1)</name>
    <dbReference type="NCBI Taxonomy" id="101510"/>
    <lineage>
        <taxon>Bacteria</taxon>
        <taxon>Bacillati</taxon>
        <taxon>Actinomycetota</taxon>
        <taxon>Actinomycetes</taxon>
        <taxon>Mycobacteriales</taxon>
        <taxon>Nocardiaceae</taxon>
        <taxon>Rhodococcus</taxon>
    </lineage>
</organism>
<dbReference type="SMR" id="Q0RW43"/>
<dbReference type="GO" id="GO:0016705">
    <property type="term" value="F:oxidoreductase activity, acting on paired donors, with incorporation or reduction of molecular oxygen"/>
    <property type="evidence" value="ECO:0007669"/>
    <property type="project" value="InterPro"/>
</dbReference>
<dbReference type="PANTHER" id="PTHR46696">
    <property type="entry name" value="P450, PUTATIVE (EUROFUNG)-RELATED"/>
    <property type="match status" value="1"/>
</dbReference>
<dbReference type="PATRIC" id="fig|101510.16.peg.8698"/>
<dbReference type="OrthoDB" id="4557982at2"/>
<protein>
    <submittedName>
        <fullName evidence="2">Possible cytochrome P450, C-terminal</fullName>
    </submittedName>
</protein>
<reference evidence="3" key="1">
    <citation type="journal article" date="2006" name="Proc. Natl. Acad. Sci. U.S.A.">
        <title>The complete genome of Rhodococcus sp. RHA1 provides insights into a catabolic powerhouse.</title>
        <authorList>
            <person name="McLeod M.P."/>
            <person name="Warren R.L."/>
            <person name="Hsiao W.W.L."/>
            <person name="Araki N."/>
            <person name="Myhre M."/>
            <person name="Fernandes C."/>
            <person name="Miyazawa D."/>
            <person name="Wong W."/>
            <person name="Lillquist A.L."/>
            <person name="Wang D."/>
            <person name="Dosanjh M."/>
            <person name="Hara H."/>
            <person name="Petrescu A."/>
            <person name="Morin R.D."/>
            <person name="Yang G."/>
            <person name="Stott J.M."/>
            <person name="Schein J.E."/>
            <person name="Shin H."/>
            <person name="Smailus D."/>
            <person name="Siddiqui A.S."/>
            <person name="Marra M.A."/>
            <person name="Jones S.J.M."/>
            <person name="Holt R."/>
            <person name="Brinkman F.S.L."/>
            <person name="Miyauchi K."/>
            <person name="Fukuda M."/>
            <person name="Davies J.E."/>
            <person name="Mohn W.W."/>
            <person name="Eltis L.D."/>
        </authorList>
    </citation>
    <scope>NUCLEOTIDE SEQUENCE [LARGE SCALE GENOMIC DNA]</scope>
    <source>
        <strain evidence="3">RHA1</strain>
    </source>
</reference>
<evidence type="ECO:0000313" key="3">
    <source>
        <dbReference type="Proteomes" id="UP000008710"/>
    </source>
</evidence>
<accession>Q0RW43</accession>
<evidence type="ECO:0000313" key="2">
    <source>
        <dbReference type="EMBL" id="ABH00493.1"/>
    </source>
</evidence>
<name>Q0RW43_RHOJR</name>
<sequence length="103" mass="11777">MSAGSTTRPTPSWPFPNRHVAFASGFHRCQGSHLARLELRVALEEWHKRILEYSVDDAQIQMVNYGVRTSCWTADGRHAQLSDPARHRRRMFHLPLQIDPAGS</sequence>
<dbReference type="HOGENOM" id="CLU_2261635_0_0_11"/>
<dbReference type="SUPFAM" id="SSF48264">
    <property type="entry name" value="Cytochrome P450"/>
    <property type="match status" value="1"/>
</dbReference>
<keyword evidence="2" id="KW-0614">Plasmid</keyword>
<dbReference type="GO" id="GO:0004497">
    <property type="term" value="F:monooxygenase activity"/>
    <property type="evidence" value="ECO:0007669"/>
    <property type="project" value="InterPro"/>
</dbReference>
<dbReference type="GO" id="GO:0005506">
    <property type="term" value="F:iron ion binding"/>
    <property type="evidence" value="ECO:0007669"/>
    <property type="project" value="InterPro"/>
</dbReference>
<comment type="similarity">
    <text evidence="1">Belongs to the cytochrome P450 family.</text>
</comment>
<dbReference type="PANTHER" id="PTHR46696:SF6">
    <property type="entry name" value="P450, PUTATIVE (EUROFUNG)-RELATED"/>
    <property type="match status" value="1"/>
</dbReference>
<dbReference type="InterPro" id="IPR036396">
    <property type="entry name" value="Cyt_P450_sf"/>
</dbReference>
<dbReference type="Proteomes" id="UP000008710">
    <property type="component" value="Plasmid pRHL2"/>
</dbReference>
<dbReference type="Gene3D" id="1.10.630.10">
    <property type="entry name" value="Cytochrome P450"/>
    <property type="match status" value="1"/>
</dbReference>
<proteinExistence type="inferred from homology"/>
<dbReference type="AlphaFoldDB" id="Q0RW43"/>
<evidence type="ECO:0000256" key="1">
    <source>
        <dbReference type="ARBA" id="ARBA00010617"/>
    </source>
</evidence>
<geneLocation type="plasmid" evidence="2 3">
    <name>pRHL2</name>
</geneLocation>
<gene>
    <name evidence="2" type="ordered locus">RHA1_ro10304</name>
</gene>
<dbReference type="GO" id="GO:0020037">
    <property type="term" value="F:heme binding"/>
    <property type="evidence" value="ECO:0007669"/>
    <property type="project" value="InterPro"/>
</dbReference>